<evidence type="ECO:0000313" key="1">
    <source>
        <dbReference type="EMBL" id="MBC5726895.1"/>
    </source>
</evidence>
<dbReference type="EMBL" id="JACOPL010000058">
    <property type="protein sequence ID" value="MBC5726895.1"/>
    <property type="molecule type" value="Genomic_DNA"/>
</dbReference>
<protein>
    <submittedName>
        <fullName evidence="1">Uncharacterized protein</fullName>
    </submittedName>
</protein>
<dbReference type="AlphaFoldDB" id="A0A923LZG9"/>
<accession>A0A923LZG9</accession>
<organism evidence="1 2">
    <name type="scientific">Agathobaculum faecis</name>
    <dbReference type="NCBI Taxonomy" id="2763013"/>
    <lineage>
        <taxon>Bacteria</taxon>
        <taxon>Bacillati</taxon>
        <taxon>Bacillota</taxon>
        <taxon>Clostridia</taxon>
        <taxon>Eubacteriales</taxon>
        <taxon>Butyricicoccaceae</taxon>
        <taxon>Agathobaculum</taxon>
    </lineage>
</organism>
<name>A0A923LZG9_9FIRM</name>
<reference evidence="1" key="1">
    <citation type="submission" date="2020-08" db="EMBL/GenBank/DDBJ databases">
        <title>Genome public.</title>
        <authorList>
            <person name="Liu C."/>
            <person name="Sun Q."/>
        </authorList>
    </citation>
    <scope>NUCLEOTIDE SEQUENCE</scope>
    <source>
        <strain evidence="1">NSJ-28</strain>
    </source>
</reference>
<sequence>MAIKVNGKLVAGLGKSAYEQAQEGGYTGTEEEFISALANIGSNPTAEGLPVNDVRTGTVRDGQSIAAGDVVNVQDGEIYHDVVAQKNVENRLNTVVMTGSDLFKLNESYSILIGNSSSNPVAYLIDNTTGKSVYSVSAYLSAVLSVSGARLDDTHFVVQALTQTTLFAKIGTVNGTSISFGEQTNIISAVTGSAPVVALEADRIMSIFTSSSKLGIGISLVNGTTITQKQTYYLPGNVNAGHISATRIPDDDSGNKRVCICFSDTGDGNKGKAVIATVDSANAVTFG</sequence>
<keyword evidence="2" id="KW-1185">Reference proteome</keyword>
<dbReference type="Proteomes" id="UP000606499">
    <property type="component" value="Unassembled WGS sequence"/>
</dbReference>
<feature type="non-terminal residue" evidence="1">
    <location>
        <position position="287"/>
    </location>
</feature>
<evidence type="ECO:0000313" key="2">
    <source>
        <dbReference type="Proteomes" id="UP000606499"/>
    </source>
</evidence>
<proteinExistence type="predicted"/>
<comment type="caution">
    <text evidence="1">The sequence shown here is derived from an EMBL/GenBank/DDBJ whole genome shotgun (WGS) entry which is preliminary data.</text>
</comment>
<dbReference type="RefSeq" id="WP_186950581.1">
    <property type="nucleotide sequence ID" value="NZ_JACOPL010000058.1"/>
</dbReference>
<gene>
    <name evidence="1" type="ORF">H8S45_15765</name>
</gene>